<accession>A0A210R2N6</accession>
<dbReference type="OrthoDB" id="6150261at2759"/>
<dbReference type="Proteomes" id="UP000242188">
    <property type="component" value="Unassembled WGS sequence"/>
</dbReference>
<protein>
    <submittedName>
        <fullName evidence="1">Uncharacterized protein</fullName>
    </submittedName>
</protein>
<dbReference type="EMBL" id="NEDP02000736">
    <property type="protein sequence ID" value="OWF55212.1"/>
    <property type="molecule type" value="Genomic_DNA"/>
</dbReference>
<sequence length="759" mass="86738">MPAKIDMDCWQATLKVHAFPRMAYLYDKLYGKLDTFKISLPLEPKELRNNLASVIDNVFCPVTLYVVKKTTDGSSIEVQEFLSKHLCDGAVEPDRCSVDNMCSSMKGKKTPSVLLALISGDCMTADCDEVVRMLKAQCLDERSLRRMLFVIDEKVTSRSQMCNYVNSLLKNNPDVSYPDECKGSRIFHRHDRMLLKVISRYLEDHVGKKINYLHSLCTMPFLQKDDENRSKEKVRVYLLDVFQSTHEKLHDLAKQEIDRQLNLSNECEKQTNRFLGSILPQYGVLVTKQALQRYCSQASLEINYKHVSYFVHEYLSSNSSSMFSGIVTGTIMFSKGNVLQRKHCGSPNAIANQIIQIVVDDRQNISTAMSNEIQHATRALMRYFEFAKVHLQEIYELFNNIVCERFSDDVQIGAQISLCRIPGLKSFGYWKGDFEVSVCEDKWKGKIPLLMQELRDAIRGDQNAINAGIAKENIHFRASEKKLQFHLYTGESGKECYGSVTLFGRRIRDKHLVCFTCKHVVPRKNVHVKLLDNLCDHTQENGVHCNCVLSTGVCIHTHGVEDKNLLGDGFVDISCVSVKEPYPFDISIQGPTPGRNRVVSAFDRNFYQRRGGEVYKKGKDNRTAYGKYVDFQYLTPREDEEEDNENNGLWDCGHDHSVYIPFSDGPRKIDLIEETENSEVSFGDRGHSGGLVSFVSWNGNADVVTPALVYVGRWPDRDKTFMCYRLHEALECLTLNNRHAEFSLNYDDNSYQDIHPETG</sequence>
<organism evidence="1 2">
    <name type="scientific">Mizuhopecten yessoensis</name>
    <name type="common">Japanese scallop</name>
    <name type="synonym">Patinopecten yessoensis</name>
    <dbReference type="NCBI Taxonomy" id="6573"/>
    <lineage>
        <taxon>Eukaryota</taxon>
        <taxon>Metazoa</taxon>
        <taxon>Spiralia</taxon>
        <taxon>Lophotrochozoa</taxon>
        <taxon>Mollusca</taxon>
        <taxon>Bivalvia</taxon>
        <taxon>Autobranchia</taxon>
        <taxon>Pteriomorphia</taxon>
        <taxon>Pectinida</taxon>
        <taxon>Pectinoidea</taxon>
        <taxon>Pectinidae</taxon>
        <taxon>Mizuhopecten</taxon>
    </lineage>
</organism>
<name>A0A210R2N6_MIZYE</name>
<proteinExistence type="predicted"/>
<keyword evidence="2" id="KW-1185">Reference proteome</keyword>
<comment type="caution">
    <text evidence="1">The sequence shown here is derived from an EMBL/GenBank/DDBJ whole genome shotgun (WGS) entry which is preliminary data.</text>
</comment>
<gene>
    <name evidence="1" type="ORF">KP79_PYT21957</name>
</gene>
<dbReference type="AlphaFoldDB" id="A0A210R2N6"/>
<evidence type="ECO:0000313" key="1">
    <source>
        <dbReference type="EMBL" id="OWF55212.1"/>
    </source>
</evidence>
<evidence type="ECO:0000313" key="2">
    <source>
        <dbReference type="Proteomes" id="UP000242188"/>
    </source>
</evidence>
<reference evidence="1 2" key="1">
    <citation type="journal article" date="2017" name="Nat. Ecol. Evol.">
        <title>Scallop genome provides insights into evolution of bilaterian karyotype and development.</title>
        <authorList>
            <person name="Wang S."/>
            <person name="Zhang J."/>
            <person name="Jiao W."/>
            <person name="Li J."/>
            <person name="Xun X."/>
            <person name="Sun Y."/>
            <person name="Guo X."/>
            <person name="Huan P."/>
            <person name="Dong B."/>
            <person name="Zhang L."/>
            <person name="Hu X."/>
            <person name="Sun X."/>
            <person name="Wang J."/>
            <person name="Zhao C."/>
            <person name="Wang Y."/>
            <person name="Wang D."/>
            <person name="Huang X."/>
            <person name="Wang R."/>
            <person name="Lv J."/>
            <person name="Li Y."/>
            <person name="Zhang Z."/>
            <person name="Liu B."/>
            <person name="Lu W."/>
            <person name="Hui Y."/>
            <person name="Liang J."/>
            <person name="Zhou Z."/>
            <person name="Hou R."/>
            <person name="Li X."/>
            <person name="Liu Y."/>
            <person name="Li H."/>
            <person name="Ning X."/>
            <person name="Lin Y."/>
            <person name="Zhao L."/>
            <person name="Xing Q."/>
            <person name="Dou J."/>
            <person name="Li Y."/>
            <person name="Mao J."/>
            <person name="Guo H."/>
            <person name="Dou H."/>
            <person name="Li T."/>
            <person name="Mu C."/>
            <person name="Jiang W."/>
            <person name="Fu Q."/>
            <person name="Fu X."/>
            <person name="Miao Y."/>
            <person name="Liu J."/>
            <person name="Yu Q."/>
            <person name="Li R."/>
            <person name="Liao H."/>
            <person name="Li X."/>
            <person name="Kong Y."/>
            <person name="Jiang Z."/>
            <person name="Chourrout D."/>
            <person name="Li R."/>
            <person name="Bao Z."/>
        </authorList>
    </citation>
    <scope>NUCLEOTIDE SEQUENCE [LARGE SCALE GENOMIC DNA]</scope>
    <source>
        <strain evidence="1 2">PY_sf001</strain>
    </source>
</reference>